<organism evidence="1 2">
    <name type="scientific">Roseivivax isoporae LMG 25204</name>
    <dbReference type="NCBI Taxonomy" id="1449351"/>
    <lineage>
        <taxon>Bacteria</taxon>
        <taxon>Pseudomonadati</taxon>
        <taxon>Pseudomonadota</taxon>
        <taxon>Alphaproteobacteria</taxon>
        <taxon>Rhodobacterales</taxon>
        <taxon>Roseobacteraceae</taxon>
        <taxon>Roseivivax</taxon>
    </lineage>
</organism>
<dbReference type="RefSeq" id="WP_043768510.1">
    <property type="nucleotide sequence ID" value="NZ_JAME01000008.1"/>
</dbReference>
<accession>X7F9Y1</accession>
<keyword evidence="2" id="KW-1185">Reference proteome</keyword>
<evidence type="ECO:0000313" key="2">
    <source>
        <dbReference type="Proteomes" id="UP000023430"/>
    </source>
</evidence>
<evidence type="ECO:0000313" key="1">
    <source>
        <dbReference type="EMBL" id="ETX29717.1"/>
    </source>
</evidence>
<proteinExistence type="predicted"/>
<reference evidence="1 2" key="1">
    <citation type="submission" date="2014-01" db="EMBL/GenBank/DDBJ databases">
        <title>Roseivivax isoporae LMG 25204 Genome Sequencing.</title>
        <authorList>
            <person name="Lai Q."/>
            <person name="Li G."/>
            <person name="Shao Z."/>
        </authorList>
    </citation>
    <scope>NUCLEOTIDE SEQUENCE [LARGE SCALE GENOMIC DNA]</scope>
    <source>
        <strain evidence="1 2">LMG 25204</strain>
    </source>
</reference>
<evidence type="ECO:0008006" key="3">
    <source>
        <dbReference type="Google" id="ProtNLM"/>
    </source>
</evidence>
<name>X7F9Y1_9RHOB</name>
<dbReference type="EMBL" id="JAME01000008">
    <property type="protein sequence ID" value="ETX29717.1"/>
    <property type="molecule type" value="Genomic_DNA"/>
</dbReference>
<dbReference type="AlphaFoldDB" id="X7F9Y1"/>
<comment type="caution">
    <text evidence="1">The sequence shown here is derived from an EMBL/GenBank/DDBJ whole genome shotgun (WGS) entry which is preliminary data.</text>
</comment>
<protein>
    <recommendedName>
        <fullName evidence="3">Flagellar FliJ protein</fullName>
    </recommendedName>
</protein>
<dbReference type="STRING" id="1449351.RISW2_22655"/>
<dbReference type="Proteomes" id="UP000023430">
    <property type="component" value="Unassembled WGS sequence"/>
</dbReference>
<sequence>MVVTRDTALVAGLAALERDQAVIAYHEALAVEAGHRAEVGGLEDRLRVALLAEGTDGARRASRADAAWLRWIATRRARVDRDLALSVARRMESLAETRRAFARASAAHDLHETASREARRHRDAREEATLQALALLALGRTDP</sequence>
<gene>
    <name evidence="1" type="ORF">RISW2_22655</name>
</gene>